<keyword evidence="5 7" id="KW-0472">Membrane</keyword>
<gene>
    <name evidence="10" type="ORF">D1164_00045</name>
</gene>
<keyword evidence="6 7" id="KW-0998">Cell outer membrane</keyword>
<feature type="domain" description="TonB-dependent receptor plug" evidence="9">
    <location>
        <begin position="235"/>
        <end position="355"/>
    </location>
</feature>
<dbReference type="Pfam" id="PF13715">
    <property type="entry name" value="CarbopepD_reg_2"/>
    <property type="match status" value="1"/>
</dbReference>
<accession>A0A399D4M2</accession>
<dbReference type="SUPFAM" id="SSF49464">
    <property type="entry name" value="Carboxypeptidase regulatory domain-like"/>
    <property type="match status" value="1"/>
</dbReference>
<dbReference type="OrthoDB" id="9768177at2"/>
<dbReference type="Gene3D" id="2.40.170.20">
    <property type="entry name" value="TonB-dependent receptor, beta-barrel domain"/>
    <property type="match status" value="1"/>
</dbReference>
<dbReference type="AlphaFoldDB" id="A0A399D4M2"/>
<dbReference type="InterPro" id="IPR023997">
    <property type="entry name" value="TonB-dep_OMP_SusC/RagA_CS"/>
</dbReference>
<feature type="domain" description="Secretin/TonB short N-terminal" evidence="8">
    <location>
        <begin position="70"/>
        <end position="119"/>
    </location>
</feature>
<dbReference type="EMBL" id="QWET01000001">
    <property type="protein sequence ID" value="RIH66865.1"/>
    <property type="molecule type" value="Genomic_DNA"/>
</dbReference>
<comment type="caution">
    <text evidence="10">The sequence shown here is derived from an EMBL/GenBank/DDBJ whole genome shotgun (WGS) entry which is preliminary data.</text>
</comment>
<evidence type="ECO:0000256" key="4">
    <source>
        <dbReference type="ARBA" id="ARBA00022692"/>
    </source>
</evidence>
<evidence type="ECO:0000256" key="3">
    <source>
        <dbReference type="ARBA" id="ARBA00022452"/>
    </source>
</evidence>
<evidence type="ECO:0000256" key="6">
    <source>
        <dbReference type="ARBA" id="ARBA00023237"/>
    </source>
</evidence>
<dbReference type="GO" id="GO:0009279">
    <property type="term" value="C:cell outer membrane"/>
    <property type="evidence" value="ECO:0007669"/>
    <property type="project" value="UniProtKB-SubCell"/>
</dbReference>
<dbReference type="NCBIfam" id="TIGR04056">
    <property type="entry name" value="OMP_RagA_SusC"/>
    <property type="match status" value="1"/>
</dbReference>
<organism evidence="10 11">
    <name type="scientific">Mariniphaga sediminis</name>
    <dbReference type="NCBI Taxonomy" id="1628158"/>
    <lineage>
        <taxon>Bacteria</taxon>
        <taxon>Pseudomonadati</taxon>
        <taxon>Bacteroidota</taxon>
        <taxon>Bacteroidia</taxon>
        <taxon>Marinilabiliales</taxon>
        <taxon>Prolixibacteraceae</taxon>
        <taxon>Mariniphaga</taxon>
    </lineage>
</organism>
<dbReference type="InterPro" id="IPR012910">
    <property type="entry name" value="Plug_dom"/>
</dbReference>
<comment type="similarity">
    <text evidence="7">Belongs to the TonB-dependent receptor family.</text>
</comment>
<proteinExistence type="inferred from homology"/>
<evidence type="ECO:0000313" key="10">
    <source>
        <dbReference type="EMBL" id="RIH66865.1"/>
    </source>
</evidence>
<dbReference type="PROSITE" id="PS52016">
    <property type="entry name" value="TONB_DEPENDENT_REC_3"/>
    <property type="match status" value="1"/>
</dbReference>
<dbReference type="RefSeq" id="WP_119347891.1">
    <property type="nucleotide sequence ID" value="NZ_QWET01000001.1"/>
</dbReference>
<evidence type="ECO:0000256" key="2">
    <source>
        <dbReference type="ARBA" id="ARBA00022448"/>
    </source>
</evidence>
<evidence type="ECO:0000259" key="9">
    <source>
        <dbReference type="Pfam" id="PF07715"/>
    </source>
</evidence>
<dbReference type="Gene3D" id="2.60.40.1120">
    <property type="entry name" value="Carboxypeptidase-like, regulatory domain"/>
    <property type="match status" value="1"/>
</dbReference>
<keyword evidence="11" id="KW-1185">Reference proteome</keyword>
<dbReference type="InterPro" id="IPR037066">
    <property type="entry name" value="Plug_dom_sf"/>
</dbReference>
<dbReference type="NCBIfam" id="TIGR04057">
    <property type="entry name" value="SusC_RagA_signa"/>
    <property type="match status" value="1"/>
</dbReference>
<dbReference type="Pfam" id="PF07660">
    <property type="entry name" value="STN"/>
    <property type="match status" value="1"/>
</dbReference>
<dbReference type="InterPro" id="IPR023996">
    <property type="entry name" value="TonB-dep_OMP_SusC/RagA"/>
</dbReference>
<evidence type="ECO:0000313" key="11">
    <source>
        <dbReference type="Proteomes" id="UP000266441"/>
    </source>
</evidence>
<dbReference type="Gene3D" id="2.170.130.10">
    <property type="entry name" value="TonB-dependent receptor, plug domain"/>
    <property type="match status" value="1"/>
</dbReference>
<evidence type="ECO:0000256" key="1">
    <source>
        <dbReference type="ARBA" id="ARBA00004571"/>
    </source>
</evidence>
<protein>
    <submittedName>
        <fullName evidence="10">SusC/RagA family TonB-linked outer membrane protein</fullName>
    </submittedName>
</protein>
<evidence type="ECO:0000256" key="5">
    <source>
        <dbReference type="ARBA" id="ARBA00023136"/>
    </source>
</evidence>
<keyword evidence="3 7" id="KW-1134">Transmembrane beta strand</keyword>
<dbReference type="InterPro" id="IPR036942">
    <property type="entry name" value="Beta-barrel_TonB_sf"/>
</dbReference>
<keyword evidence="2 7" id="KW-0813">Transport</keyword>
<dbReference type="InterPro" id="IPR008969">
    <property type="entry name" value="CarboxyPept-like_regulatory"/>
</dbReference>
<sequence>MKKFDVRRKRLSPVLKKILLVMKLTTFILMISMLHVSATVYSQATKLSLNLREVTIKEVLQEIESMSKFRFIYQNEEVDLNKKINASFKNEVIENILNKIFEGENIDYSITATSLILIKPDLKTGRSRQWRDNETYQPKMISGSVTDSGGQPLPGVTVVVKGTTQGTVTNSDGEYSLPNVSGNDVLVFSFVGMVTEEFSCPEGNVLNVTLQPDDLQVEEVVVTALGLKRQEKSLGYGVSKVGEEEISSASGASVLNSIQGKVAGLEMNSSQGGLGSSNRVVLRGNSSITGNNQPLYIVDGVPINNSTIEESVGVWDRKDFGSSAMDINPDDIESITVLKGPNAAALYGSRAQNGAIVITTKSKGAKDGIGVEFSTTNMFDMITEQSLPKFQNQYGQGRYVNNVATYDLINGSTSWGPKMEGQTFESWSGFQDNLKYAPHPDNVKDFFETGLRTTNTLSFSKSGANGFTRVSYTNLYAKGTLPNNDQNRHNLFIKSQVDLAQWLRLDAKANFITQRIDGGTWLGEATSNTIYGLFMLPRNVDLNELKKFNYQKTPNDPFTGTQMNPYWTTDYDELINKKNRFLGYAKLDFDISSKFSGFVRAGTDYSNHIVEERYNRGHKQLSTGRWIMNQYNTIETNLDALFTYSQRFVDLSMNANIGGNIRYEYSDKSFNQGDEVINEGFWNVQSFLTKSASYNYYKKQVNSLYGTINLGYRDYLYFDASFRNDWSSTLPKDNRSYFYPAFSLAFLANELINTEKINLLKLRLGYAKVGNDTDPYRLATTFGINPLINHNGIPLMDVAEIPGVRDLKPELTTSIESGVELKAFQNRLLLDFNYYWQSTENQILETPVSPATGYKAKLINAGEVRNSGIEIALGGVPVRGNGLEWETTFTFAKNTTEIVELSEGIENQVLSNLENLAGGIQIVAETGKNGYGKIFGKPLKVNGQYQLTTQNTFRTGVDPVELGNFNPDAVIGWLNNFSYKRFSLKFLVSGKIGGDILNATKAELSDAGVTKNTLDYREGGIVVEGVDSQGNPITANMNAQNYWAGLADYGEPWVVDATNISLKEASLAYTFKMSPNAFIRSVRFSVNAYNLLFLYRDKEARDIDPNQTWGVGNGQGYSLYNMPSASSYGFALNVKF</sequence>
<dbReference type="InterPro" id="IPR011662">
    <property type="entry name" value="Secretin/TonB_short_N"/>
</dbReference>
<dbReference type="InterPro" id="IPR039426">
    <property type="entry name" value="TonB-dep_rcpt-like"/>
</dbReference>
<dbReference type="Proteomes" id="UP000266441">
    <property type="component" value="Unassembled WGS sequence"/>
</dbReference>
<comment type="subcellular location">
    <subcellularLocation>
        <location evidence="1 7">Cell outer membrane</location>
        <topology evidence="1 7">Multi-pass membrane protein</topology>
    </subcellularLocation>
</comment>
<dbReference type="Pfam" id="PF07715">
    <property type="entry name" value="Plug"/>
    <property type="match status" value="1"/>
</dbReference>
<reference evidence="10 11" key="1">
    <citation type="journal article" date="2015" name="Int. J. Syst. Evol. Microbiol.">
        <title>Mariniphaga sediminis sp. nov., isolated from coastal sediment.</title>
        <authorList>
            <person name="Wang F.Q."/>
            <person name="Shen Q.Y."/>
            <person name="Chen G.J."/>
            <person name="Du Z.J."/>
        </authorList>
    </citation>
    <scope>NUCLEOTIDE SEQUENCE [LARGE SCALE GENOMIC DNA]</scope>
    <source>
        <strain evidence="10 11">SY21</strain>
    </source>
</reference>
<dbReference type="SUPFAM" id="SSF56935">
    <property type="entry name" value="Porins"/>
    <property type="match status" value="1"/>
</dbReference>
<evidence type="ECO:0000259" key="8">
    <source>
        <dbReference type="Pfam" id="PF07660"/>
    </source>
</evidence>
<keyword evidence="4 7" id="KW-0812">Transmembrane</keyword>
<name>A0A399D4M2_9BACT</name>
<evidence type="ECO:0000256" key="7">
    <source>
        <dbReference type="PROSITE-ProRule" id="PRU01360"/>
    </source>
</evidence>